<dbReference type="AlphaFoldDB" id="A0A2G5BGH0"/>
<comment type="catalytic activity">
    <reaction evidence="11 12">
        <text>uridine(44) in tRNA(Ser) + S-adenosyl-L-methionine = 2'-O-methyluridine(44) in tRNA(Ser) + S-adenosyl-L-homocysteine + H(+)</text>
        <dbReference type="Rhea" id="RHEA:43100"/>
        <dbReference type="Rhea" id="RHEA-COMP:10339"/>
        <dbReference type="Rhea" id="RHEA-COMP:10340"/>
        <dbReference type="ChEBI" id="CHEBI:15378"/>
        <dbReference type="ChEBI" id="CHEBI:57856"/>
        <dbReference type="ChEBI" id="CHEBI:59789"/>
        <dbReference type="ChEBI" id="CHEBI:65315"/>
        <dbReference type="ChEBI" id="CHEBI:74478"/>
        <dbReference type="EC" id="2.1.1.211"/>
    </reaction>
</comment>
<dbReference type="Gene3D" id="3.40.50.150">
    <property type="entry name" value="Vaccinia Virus protein VP39"/>
    <property type="match status" value="1"/>
</dbReference>
<evidence type="ECO:0000256" key="9">
    <source>
        <dbReference type="ARBA" id="ARBA00022691"/>
    </source>
</evidence>
<evidence type="ECO:0000256" key="12">
    <source>
        <dbReference type="RuleBase" id="RU368004"/>
    </source>
</evidence>
<dbReference type="GO" id="GO:0141101">
    <property type="term" value="F:tRNA(Ser) (uridine(44)-2'-O-)-methyltransferase activity"/>
    <property type="evidence" value="ECO:0007669"/>
    <property type="project" value="UniProtKB-EC"/>
</dbReference>
<sequence length="284" mass="32645">MTKKLYKWMVTERIGYKKRTICDVVVDYEHYIAKYNELKTKYALQWVNSWREKTNPRKFVYEDIAIASWLICLWKQDEGHSSKLPSFVDLGCGNGFLVYLLTSEGYRGYGIDQSARKIWSKYGSQVDLRAQTLEPYNFTTNADWIIGNHADELVPWIPIIAAQSGTGCSKFVVIPCCPHDLSGNKIMLKTTAGQSRYYAYLTYISELSEQCGFKIEREFLRIPSTKNVAIVGRRRTSDARQADIAKLVEFGKQGFEPRIPDTVKISMQLAKARQRNNNNHKPAD</sequence>
<organism evidence="13 14">
    <name type="scientific">Coemansia reversa (strain ATCC 12441 / NRRL 1564)</name>
    <dbReference type="NCBI Taxonomy" id="763665"/>
    <lineage>
        <taxon>Eukaryota</taxon>
        <taxon>Fungi</taxon>
        <taxon>Fungi incertae sedis</taxon>
        <taxon>Zoopagomycota</taxon>
        <taxon>Kickxellomycotina</taxon>
        <taxon>Kickxellomycetes</taxon>
        <taxon>Kickxellales</taxon>
        <taxon>Kickxellaceae</taxon>
        <taxon>Coemansia</taxon>
    </lineage>
</organism>
<keyword evidence="7 12" id="KW-0489">Methyltransferase</keyword>
<evidence type="ECO:0000256" key="11">
    <source>
        <dbReference type="ARBA" id="ARBA00047957"/>
    </source>
</evidence>
<comment type="function">
    <text evidence="1">Probable adenosyl-L-methionine (AdoMet)-dependent tRNA (uracil-O(2)-)-methyltransferase.</text>
</comment>
<dbReference type="PANTHER" id="PTHR21210:SF0">
    <property type="entry name" value="TRNA (URACIL-O(2)-)-METHYLTRANSFERASE-RELATED"/>
    <property type="match status" value="1"/>
</dbReference>
<dbReference type="EC" id="2.1.1.211" evidence="4 12"/>
<dbReference type="PANTHER" id="PTHR21210">
    <property type="entry name" value="TRNA (URACIL-O(2)-)-METHYLTRANSFERASE-RELATED"/>
    <property type="match status" value="1"/>
</dbReference>
<evidence type="ECO:0000313" key="14">
    <source>
        <dbReference type="Proteomes" id="UP000242474"/>
    </source>
</evidence>
<evidence type="ECO:0000256" key="10">
    <source>
        <dbReference type="ARBA" id="ARBA00022694"/>
    </source>
</evidence>
<dbReference type="STRING" id="763665.A0A2G5BGH0"/>
<accession>A0A2G5BGH0</accession>
<protein>
    <recommendedName>
        <fullName evidence="5 12">tRNA (uracil-O(2)-)-methyltransferase</fullName>
        <ecNumber evidence="4 12">2.1.1.211</ecNumber>
    </recommendedName>
</protein>
<dbReference type="GO" id="GO:0030488">
    <property type="term" value="P:tRNA methylation"/>
    <property type="evidence" value="ECO:0007669"/>
    <property type="project" value="UniProtKB-UniRule"/>
</dbReference>
<keyword evidence="10 12" id="KW-0819">tRNA processing</keyword>
<comment type="similarity">
    <text evidence="3 12">Belongs to the TRM44 family.</text>
</comment>
<reference evidence="13 14" key="1">
    <citation type="journal article" date="2015" name="Genome Biol. Evol.">
        <title>Phylogenomic analyses indicate that early fungi evolved digesting cell walls of algal ancestors of land plants.</title>
        <authorList>
            <person name="Chang Y."/>
            <person name="Wang S."/>
            <person name="Sekimoto S."/>
            <person name="Aerts A.L."/>
            <person name="Choi C."/>
            <person name="Clum A."/>
            <person name="LaButti K.M."/>
            <person name="Lindquist E.A."/>
            <person name="Yee Ngan C."/>
            <person name="Ohm R.A."/>
            <person name="Salamov A.A."/>
            <person name="Grigoriev I.V."/>
            <person name="Spatafora J.W."/>
            <person name="Berbee M.L."/>
        </authorList>
    </citation>
    <scope>NUCLEOTIDE SEQUENCE [LARGE SCALE GENOMIC DNA]</scope>
    <source>
        <strain evidence="13 14">NRRL 1564</strain>
    </source>
</reference>
<comment type="subcellular location">
    <subcellularLocation>
        <location evidence="2 12">Cytoplasm</location>
    </subcellularLocation>
</comment>
<evidence type="ECO:0000256" key="8">
    <source>
        <dbReference type="ARBA" id="ARBA00022679"/>
    </source>
</evidence>
<dbReference type="InterPro" id="IPR011671">
    <property type="entry name" value="tRNA_uracil_MeTrfase"/>
</dbReference>
<keyword evidence="8 12" id="KW-0808">Transferase</keyword>
<dbReference type="GO" id="GO:0005737">
    <property type="term" value="C:cytoplasm"/>
    <property type="evidence" value="ECO:0007669"/>
    <property type="project" value="UniProtKB-SubCell"/>
</dbReference>
<evidence type="ECO:0000256" key="1">
    <source>
        <dbReference type="ARBA" id="ARBA00002778"/>
    </source>
</evidence>
<dbReference type="InterPro" id="IPR029063">
    <property type="entry name" value="SAM-dependent_MTases_sf"/>
</dbReference>
<name>A0A2G5BGH0_COERN</name>
<evidence type="ECO:0000256" key="4">
    <source>
        <dbReference type="ARBA" id="ARBA00012795"/>
    </source>
</evidence>
<dbReference type="EMBL" id="KZ303491">
    <property type="protein sequence ID" value="PIA18128.1"/>
    <property type="molecule type" value="Genomic_DNA"/>
</dbReference>
<dbReference type="Pfam" id="PF07757">
    <property type="entry name" value="AdoMet_MTase"/>
    <property type="match status" value="1"/>
</dbReference>
<proteinExistence type="inferred from homology"/>
<evidence type="ECO:0000256" key="2">
    <source>
        <dbReference type="ARBA" id="ARBA00004496"/>
    </source>
</evidence>
<evidence type="ECO:0000313" key="13">
    <source>
        <dbReference type="EMBL" id="PIA18128.1"/>
    </source>
</evidence>
<comment type="function">
    <text evidence="12">Adenosyl-L-methionine (AdoMet)-dependent tRNA (uracil-O(2)-)-methyltransferase.</text>
</comment>
<evidence type="ECO:0000256" key="3">
    <source>
        <dbReference type="ARBA" id="ARBA00009056"/>
    </source>
</evidence>
<keyword evidence="6 12" id="KW-0963">Cytoplasm</keyword>
<dbReference type="OrthoDB" id="10047021at2759"/>
<evidence type="ECO:0000256" key="6">
    <source>
        <dbReference type="ARBA" id="ARBA00022490"/>
    </source>
</evidence>
<evidence type="ECO:0000256" key="7">
    <source>
        <dbReference type="ARBA" id="ARBA00022603"/>
    </source>
</evidence>
<dbReference type="Proteomes" id="UP000242474">
    <property type="component" value="Unassembled WGS sequence"/>
</dbReference>
<keyword evidence="9 12" id="KW-0949">S-adenosyl-L-methionine</keyword>
<evidence type="ECO:0000256" key="5">
    <source>
        <dbReference type="ARBA" id="ARBA00017788"/>
    </source>
</evidence>
<keyword evidence="14" id="KW-1185">Reference proteome</keyword>
<gene>
    <name evidence="13" type="ORF">COEREDRAFT_60021</name>
</gene>
<dbReference type="SUPFAM" id="SSF53335">
    <property type="entry name" value="S-adenosyl-L-methionine-dependent methyltransferases"/>
    <property type="match status" value="1"/>
</dbReference>